<dbReference type="Proteomes" id="UP000251960">
    <property type="component" value="Chromosome 8"/>
</dbReference>
<organism evidence="1 2">
    <name type="scientific">Zea mays</name>
    <name type="common">Maize</name>
    <dbReference type="NCBI Taxonomy" id="4577"/>
    <lineage>
        <taxon>Eukaryota</taxon>
        <taxon>Viridiplantae</taxon>
        <taxon>Streptophyta</taxon>
        <taxon>Embryophyta</taxon>
        <taxon>Tracheophyta</taxon>
        <taxon>Spermatophyta</taxon>
        <taxon>Magnoliopsida</taxon>
        <taxon>Liliopsida</taxon>
        <taxon>Poales</taxon>
        <taxon>Poaceae</taxon>
        <taxon>PACMAD clade</taxon>
        <taxon>Panicoideae</taxon>
        <taxon>Andropogonodae</taxon>
        <taxon>Andropogoneae</taxon>
        <taxon>Tripsacinae</taxon>
        <taxon>Zea</taxon>
    </lineage>
</organism>
<reference evidence="1 2" key="1">
    <citation type="journal article" date="2018" name="Nat. Genet.">
        <title>Extensive intraspecific gene order and gene structural variations between Mo17 and other maize genomes.</title>
        <authorList>
            <person name="Sun S."/>
            <person name="Zhou Y."/>
            <person name="Chen J."/>
            <person name="Shi J."/>
            <person name="Zhao H."/>
            <person name="Zhao H."/>
            <person name="Song W."/>
            <person name="Zhang M."/>
            <person name="Cui Y."/>
            <person name="Dong X."/>
            <person name="Liu H."/>
            <person name="Ma X."/>
            <person name="Jiao Y."/>
            <person name="Wang B."/>
            <person name="Wei X."/>
            <person name="Stein J.C."/>
            <person name="Glaubitz J.C."/>
            <person name="Lu F."/>
            <person name="Yu G."/>
            <person name="Liang C."/>
            <person name="Fengler K."/>
            <person name="Li B."/>
            <person name="Rafalski A."/>
            <person name="Schnable P.S."/>
            <person name="Ware D.H."/>
            <person name="Buckler E.S."/>
            <person name="Lai J."/>
        </authorList>
    </citation>
    <scope>NUCLEOTIDE SEQUENCE [LARGE SCALE GENOMIC DNA]</scope>
    <source>
        <strain evidence="2">cv. Missouri 17</strain>
        <tissue evidence="1">Seedling</tissue>
    </source>
</reference>
<gene>
    <name evidence="1" type="ORF">Zm00014a_010015</name>
</gene>
<proteinExistence type="predicted"/>
<dbReference type="EMBL" id="NCVQ01000009">
    <property type="protein sequence ID" value="PWZ10382.1"/>
    <property type="molecule type" value="Genomic_DNA"/>
</dbReference>
<evidence type="ECO:0000313" key="2">
    <source>
        <dbReference type="Proteomes" id="UP000251960"/>
    </source>
</evidence>
<evidence type="ECO:0000313" key="1">
    <source>
        <dbReference type="EMBL" id="PWZ10382.1"/>
    </source>
</evidence>
<comment type="caution">
    <text evidence="1">The sequence shown here is derived from an EMBL/GenBank/DDBJ whole genome shotgun (WGS) entry which is preliminary data.</text>
</comment>
<sequence>MLLLIIGLIRTIRVQNLYPIWLKLHEQINLEWKLCCIFCSLTLRY</sequence>
<name>A0A3L6DNV2_MAIZE</name>
<accession>A0A3L6DNV2</accession>
<protein>
    <submittedName>
        <fullName evidence="1">Uncharacterized protein</fullName>
    </submittedName>
</protein>
<dbReference type="AlphaFoldDB" id="A0A3L6DNV2"/>